<feature type="compositionally biased region" description="Basic and acidic residues" evidence="1">
    <location>
        <begin position="224"/>
        <end position="236"/>
    </location>
</feature>
<dbReference type="PANTHER" id="PTHR47347:SF2">
    <property type="entry name" value="GOLGIN CANDIDATE 5"/>
    <property type="match status" value="1"/>
</dbReference>
<dbReference type="AlphaFoldDB" id="A0AAD4SYA7"/>
<accession>A0AAD4SYA7</accession>
<protein>
    <submittedName>
        <fullName evidence="2">Uncharacterized protein</fullName>
    </submittedName>
</protein>
<gene>
    <name evidence="2" type="ORF">MKW98_028437</name>
</gene>
<feature type="non-terminal residue" evidence="2">
    <location>
        <position position="320"/>
    </location>
</feature>
<proteinExistence type="predicted"/>
<dbReference type="EMBL" id="JAJJMB010008071">
    <property type="protein sequence ID" value="KAI3926301.1"/>
    <property type="molecule type" value="Genomic_DNA"/>
</dbReference>
<evidence type="ECO:0000313" key="3">
    <source>
        <dbReference type="Proteomes" id="UP001202328"/>
    </source>
</evidence>
<evidence type="ECO:0000313" key="2">
    <source>
        <dbReference type="EMBL" id="KAI3926301.1"/>
    </source>
</evidence>
<sequence>GIGSSSVQDVREGGGYLSLTVLIRELLQNMKIISTHTDSPDIKTRITKLAKWCFMRNLIATLSLVLQNRDQICLAKSIEKLKKMYIEFLERMTQRKKKRKLRHWQRLANREARSELESRLRESEEIQSTLIQTLKELRQTLSRTEEQISCLGAEQTLLSRSLEKVSQRASENRQEYLESQESVATYEGHVNQLEEEIKEHKKKHRQELMDLMSDKELLQQELEREKTARSDLERKSRLQSQSPTNKNINTYLENVCTSQLLVVVKRAWGRDDSKVLIPATVILRFMFTPAEMRSDANLKTKLKSYVEEECVKLGPIELVK</sequence>
<name>A0AAD4SYA7_9MAGN</name>
<dbReference type="PANTHER" id="PTHR47347">
    <property type="entry name" value="GOLGIN CANDIDATE 5"/>
    <property type="match status" value="1"/>
</dbReference>
<keyword evidence="3" id="KW-1185">Reference proteome</keyword>
<dbReference type="Proteomes" id="UP001202328">
    <property type="component" value="Unassembled WGS sequence"/>
</dbReference>
<reference evidence="2" key="1">
    <citation type="submission" date="2022-04" db="EMBL/GenBank/DDBJ databases">
        <title>A functionally conserved STORR gene fusion in Papaver species that diverged 16.8 million years ago.</title>
        <authorList>
            <person name="Catania T."/>
        </authorList>
    </citation>
    <scope>NUCLEOTIDE SEQUENCE</scope>
    <source>
        <strain evidence="2">S-188037</strain>
    </source>
</reference>
<feature type="non-terminal residue" evidence="2">
    <location>
        <position position="1"/>
    </location>
</feature>
<comment type="caution">
    <text evidence="2">The sequence shown here is derived from an EMBL/GenBank/DDBJ whole genome shotgun (WGS) entry which is preliminary data.</text>
</comment>
<organism evidence="2 3">
    <name type="scientific">Papaver atlanticum</name>
    <dbReference type="NCBI Taxonomy" id="357466"/>
    <lineage>
        <taxon>Eukaryota</taxon>
        <taxon>Viridiplantae</taxon>
        <taxon>Streptophyta</taxon>
        <taxon>Embryophyta</taxon>
        <taxon>Tracheophyta</taxon>
        <taxon>Spermatophyta</taxon>
        <taxon>Magnoliopsida</taxon>
        <taxon>Ranunculales</taxon>
        <taxon>Papaveraceae</taxon>
        <taxon>Papaveroideae</taxon>
        <taxon>Papaver</taxon>
    </lineage>
</organism>
<evidence type="ECO:0000256" key="1">
    <source>
        <dbReference type="SAM" id="MobiDB-lite"/>
    </source>
</evidence>
<feature type="region of interest" description="Disordered" evidence="1">
    <location>
        <begin position="224"/>
        <end position="245"/>
    </location>
</feature>